<sequence length="391" mass="45404">MAKYRTLKSLFHENESIFKQKYTERFNGENTLKFSFDIKGLPAFAVLTPEMIIRGDSIRKMQIRLERLEATIPCKPLILMDSVFQEIEQSNEIEGVHSSRRDLENALNAKPGTRFAGQMEQYFRLLSGEVKFPDNPLDVRQLYNEMLLQDVVSEHPENRPDGRVFRADTVGVVDGTRTIHNGIMPESMIISMMEQALELVRNENYPFLVRAAVFHFMFGYIHPFYDGNGRLNRFLTSMLISEELSILSSLQLSLSFRKNRRQYYKAFEASENPLNKGDLTPFILMFLEILESALKHEIVKLESQLEKYEQYLSKLNAASLKPAEKTFLETLLAASLFSLYGISKKQMIQITQMSQSWVDKTLQKHRDKLNVRREGHAKWYSMNKEFLATLV</sequence>
<dbReference type="PANTHER" id="PTHR13504">
    <property type="entry name" value="FIDO DOMAIN-CONTAINING PROTEIN DDB_G0283145"/>
    <property type="match status" value="1"/>
</dbReference>
<dbReference type="AlphaFoldDB" id="A0A140DY08"/>
<accession>A0A140DY08</accession>
<dbReference type="OrthoDB" id="9813719at2"/>
<dbReference type="STRING" id="1702221.AALO17_24010"/>
<gene>
    <name evidence="5" type="ORF">AALO17_24010</name>
</gene>
<evidence type="ECO:0000313" key="6">
    <source>
        <dbReference type="Proteomes" id="UP000069771"/>
    </source>
</evidence>
<dbReference type="InterPro" id="IPR040198">
    <property type="entry name" value="Fido_containing"/>
</dbReference>
<dbReference type="Gene3D" id="1.10.3290.10">
    <property type="entry name" value="Fido-like domain"/>
    <property type="match status" value="1"/>
</dbReference>
<feature type="domain" description="Fido" evidence="4">
    <location>
        <begin position="146"/>
        <end position="285"/>
    </location>
</feature>
<feature type="binding site" evidence="2">
    <location>
        <begin position="226"/>
        <end position="233"/>
    </location>
    <ligand>
        <name>ATP</name>
        <dbReference type="ChEBI" id="CHEBI:30616"/>
    </ligand>
</feature>
<dbReference type="KEGG" id="fro:AALO17_24010"/>
<evidence type="ECO:0000256" key="2">
    <source>
        <dbReference type="PIRSR" id="PIRSR640198-2"/>
    </source>
</evidence>
<dbReference type="EMBL" id="CP011391">
    <property type="protein sequence ID" value="AMK55535.1"/>
    <property type="molecule type" value="Genomic_DNA"/>
</dbReference>
<evidence type="ECO:0000313" key="5">
    <source>
        <dbReference type="EMBL" id="AMK55535.1"/>
    </source>
</evidence>
<feature type="binding site" evidence="2">
    <location>
        <position position="275"/>
    </location>
    <ligand>
        <name>ATP</name>
        <dbReference type="ChEBI" id="CHEBI:30616"/>
    </ligand>
</feature>
<keyword evidence="2" id="KW-0067">ATP-binding</keyword>
<dbReference type="InterPro" id="IPR036597">
    <property type="entry name" value="Fido-like_dom_sf"/>
</dbReference>
<dbReference type="Proteomes" id="UP000069771">
    <property type="component" value="Chromosome"/>
</dbReference>
<keyword evidence="6" id="KW-1185">Reference proteome</keyword>
<name>A0A140DY08_9FIRM</name>
<protein>
    <recommendedName>
        <fullName evidence="4">Fido domain-containing protein</fullName>
    </recommendedName>
</protein>
<dbReference type="SUPFAM" id="SSF140931">
    <property type="entry name" value="Fic-like"/>
    <property type="match status" value="1"/>
</dbReference>
<dbReference type="GeneID" id="78478930"/>
<dbReference type="PATRIC" id="fig|1702221.3.peg.2332"/>
<dbReference type="Pfam" id="PF02661">
    <property type="entry name" value="Fic"/>
    <property type="match status" value="1"/>
</dbReference>
<organism evidence="5 6">
    <name type="scientific">Faecalibaculum rodentium</name>
    <dbReference type="NCBI Taxonomy" id="1702221"/>
    <lineage>
        <taxon>Bacteria</taxon>
        <taxon>Bacillati</taxon>
        <taxon>Bacillota</taxon>
        <taxon>Erysipelotrichia</taxon>
        <taxon>Erysipelotrichales</taxon>
        <taxon>Erysipelotrichaceae</taxon>
        <taxon>Faecalibaculum</taxon>
    </lineage>
</organism>
<evidence type="ECO:0000256" key="3">
    <source>
        <dbReference type="SAM" id="Coils"/>
    </source>
</evidence>
<keyword evidence="2" id="KW-0547">Nucleotide-binding</keyword>
<dbReference type="InterPro" id="IPR003812">
    <property type="entry name" value="Fido"/>
</dbReference>
<dbReference type="GO" id="GO:0005524">
    <property type="term" value="F:ATP binding"/>
    <property type="evidence" value="ECO:0007669"/>
    <property type="project" value="UniProtKB-KW"/>
</dbReference>
<feature type="active site" evidence="1">
    <location>
        <position position="222"/>
    </location>
</feature>
<evidence type="ECO:0000256" key="1">
    <source>
        <dbReference type="PIRSR" id="PIRSR640198-1"/>
    </source>
</evidence>
<reference evidence="5 6" key="1">
    <citation type="journal article" date="2016" name="Gut Pathog.">
        <title>Whole genome sequencing of "Faecalibaculum rodentium" ALO17, isolated from C57BL/6J laboratory mouse feces.</title>
        <authorList>
            <person name="Lim S."/>
            <person name="Chang D.H."/>
            <person name="Ahn S."/>
            <person name="Kim B.C."/>
        </authorList>
    </citation>
    <scope>NUCLEOTIDE SEQUENCE [LARGE SCALE GENOMIC DNA]</scope>
    <source>
        <strain evidence="5 6">Alo17</strain>
    </source>
</reference>
<evidence type="ECO:0000259" key="4">
    <source>
        <dbReference type="PROSITE" id="PS51459"/>
    </source>
</evidence>
<proteinExistence type="predicted"/>
<feature type="coiled-coil region" evidence="3">
    <location>
        <begin position="291"/>
        <end position="318"/>
    </location>
</feature>
<dbReference type="RefSeq" id="WP_067559308.1">
    <property type="nucleotide sequence ID" value="NZ_CAMTBT010000050.1"/>
</dbReference>
<keyword evidence="3" id="KW-0175">Coiled coil</keyword>
<feature type="binding site" evidence="2">
    <location>
        <begin position="263"/>
        <end position="264"/>
    </location>
    <ligand>
        <name>ATP</name>
        <dbReference type="ChEBI" id="CHEBI:30616"/>
    </ligand>
</feature>
<dbReference type="PROSITE" id="PS51459">
    <property type="entry name" value="FIDO"/>
    <property type="match status" value="1"/>
</dbReference>
<dbReference type="PANTHER" id="PTHR13504:SF40">
    <property type="entry name" value="FIDO DOMAIN-CONTAINING PROTEIN"/>
    <property type="match status" value="1"/>
</dbReference>